<dbReference type="InterPro" id="IPR050793">
    <property type="entry name" value="CMP-NeuNAc_synthase"/>
</dbReference>
<proteinExistence type="predicted"/>
<organism evidence="1">
    <name type="scientific">marine sediment metagenome</name>
    <dbReference type="NCBI Taxonomy" id="412755"/>
    <lineage>
        <taxon>unclassified sequences</taxon>
        <taxon>metagenomes</taxon>
        <taxon>ecological metagenomes</taxon>
    </lineage>
</organism>
<dbReference type="Gene3D" id="3.90.550.10">
    <property type="entry name" value="Spore Coat Polysaccharide Biosynthesis Protein SpsA, Chain A"/>
    <property type="match status" value="1"/>
</dbReference>
<dbReference type="SUPFAM" id="SSF53448">
    <property type="entry name" value="Nucleotide-diphospho-sugar transferases"/>
    <property type="match status" value="1"/>
</dbReference>
<sequence>MKKIAFIPLRAGGTRIGPIEGLDKERALLGKHPLMAYTIRSAIDSGVFDTVMAVAASADHADLAEEYGADRGPQRPEYTVRDGSPDIEWVDWILGKLDGEYDMFSILRVTSPFRTAINIKEANKLFSGDVGSHSLRTVTPVAEHPGKMWVVRQGHLLPLLPMGSESFPWHSSGTQTLFKTFIQTAGMEFAMTKAVQATKTIAGSVILPYVVKGWPALDVNTRYDWQKAVEGIENGSAPIPSSLK</sequence>
<dbReference type="GO" id="GO:0008781">
    <property type="term" value="F:N-acylneuraminate cytidylyltransferase activity"/>
    <property type="evidence" value="ECO:0007669"/>
    <property type="project" value="TreeGrafter"/>
</dbReference>
<evidence type="ECO:0000313" key="1">
    <source>
        <dbReference type="EMBL" id="KKM72307.1"/>
    </source>
</evidence>
<dbReference type="EMBL" id="LAZR01009495">
    <property type="protein sequence ID" value="KKM72307.1"/>
    <property type="molecule type" value="Genomic_DNA"/>
</dbReference>
<evidence type="ECO:0008006" key="2">
    <source>
        <dbReference type="Google" id="ProtNLM"/>
    </source>
</evidence>
<reference evidence="1" key="1">
    <citation type="journal article" date="2015" name="Nature">
        <title>Complex archaea that bridge the gap between prokaryotes and eukaryotes.</title>
        <authorList>
            <person name="Spang A."/>
            <person name="Saw J.H."/>
            <person name="Jorgensen S.L."/>
            <person name="Zaremba-Niedzwiedzka K."/>
            <person name="Martijn J."/>
            <person name="Lind A.E."/>
            <person name="van Eijk R."/>
            <person name="Schleper C."/>
            <person name="Guy L."/>
            <person name="Ettema T.J."/>
        </authorList>
    </citation>
    <scope>NUCLEOTIDE SEQUENCE</scope>
</reference>
<dbReference type="AlphaFoldDB" id="A0A0F9MSV9"/>
<protein>
    <recommendedName>
        <fullName evidence="2">Acylneuraminate cytidylyltransferase</fullName>
    </recommendedName>
</protein>
<name>A0A0F9MSV9_9ZZZZ</name>
<accession>A0A0F9MSV9</accession>
<gene>
    <name evidence="1" type="ORF">LCGC14_1421810</name>
</gene>
<dbReference type="PANTHER" id="PTHR21485">
    <property type="entry name" value="HAD SUPERFAMILY MEMBERS CMAS AND KDSC"/>
    <property type="match status" value="1"/>
</dbReference>
<comment type="caution">
    <text evidence="1">The sequence shown here is derived from an EMBL/GenBank/DDBJ whole genome shotgun (WGS) entry which is preliminary data.</text>
</comment>
<dbReference type="PANTHER" id="PTHR21485:SF6">
    <property type="entry name" value="N-ACYLNEURAMINATE CYTIDYLYLTRANSFERASE-RELATED"/>
    <property type="match status" value="1"/>
</dbReference>
<dbReference type="InterPro" id="IPR029044">
    <property type="entry name" value="Nucleotide-diphossugar_trans"/>
</dbReference>